<sequence length="152" mass="17166">MYRPVDIDHIFPDPPGPLEILLITTLSPGSLNRTYANAHMQICWQVGTRGDHSIIYRRLQVVKEIDSNHLTNWGPITKNMGIATVTASEIAVITTMTLQNRQNLEQIAANTPVYVPDGRWNCQDWVKDVLRQAVDRGLVTDKEVEAAFSMHE</sequence>
<gene>
    <name evidence="1" type="ORF">C8J55DRAFT_431594</name>
</gene>
<evidence type="ECO:0000313" key="1">
    <source>
        <dbReference type="EMBL" id="KAJ4476382.1"/>
    </source>
</evidence>
<name>A0A9W9DLF7_9AGAR</name>
<reference evidence="1" key="1">
    <citation type="submission" date="2022-08" db="EMBL/GenBank/DDBJ databases">
        <authorList>
            <consortium name="DOE Joint Genome Institute"/>
            <person name="Min B."/>
            <person name="Riley R."/>
            <person name="Sierra-Patev S."/>
            <person name="Naranjo-Ortiz M."/>
            <person name="Looney B."/>
            <person name="Konkel Z."/>
            <person name="Slot J.C."/>
            <person name="Sakamoto Y."/>
            <person name="Steenwyk J.L."/>
            <person name="Rokas A."/>
            <person name="Carro J."/>
            <person name="Camarero S."/>
            <person name="Ferreira P."/>
            <person name="Molpeceres G."/>
            <person name="Ruiz-Duenas F.J."/>
            <person name="Serrano A."/>
            <person name="Henrissat B."/>
            <person name="Drula E."/>
            <person name="Hughes K.W."/>
            <person name="Mata J.L."/>
            <person name="Ishikawa N.K."/>
            <person name="Vargas-Isla R."/>
            <person name="Ushijima S."/>
            <person name="Smith C.A."/>
            <person name="Ahrendt S."/>
            <person name="Andreopoulos W."/>
            <person name="He G."/>
            <person name="Labutti K."/>
            <person name="Lipzen A."/>
            <person name="Ng V."/>
            <person name="Sandor L."/>
            <person name="Barry K."/>
            <person name="Martinez A.T."/>
            <person name="Xiao Y."/>
            <person name="Gibbons J.G."/>
            <person name="Terashima K."/>
            <person name="Hibbett D.S."/>
            <person name="Grigoriev I.V."/>
        </authorList>
    </citation>
    <scope>NUCLEOTIDE SEQUENCE</scope>
    <source>
        <strain evidence="1">Sp2 HRB7682 ss15</strain>
    </source>
</reference>
<accession>A0A9W9DLF7</accession>
<evidence type="ECO:0000313" key="2">
    <source>
        <dbReference type="Proteomes" id="UP001150238"/>
    </source>
</evidence>
<dbReference type="EMBL" id="JANVFS010000020">
    <property type="protein sequence ID" value="KAJ4476382.1"/>
    <property type="molecule type" value="Genomic_DNA"/>
</dbReference>
<protein>
    <submittedName>
        <fullName evidence="1">Uncharacterized protein</fullName>
    </submittedName>
</protein>
<comment type="caution">
    <text evidence="1">The sequence shown here is derived from an EMBL/GenBank/DDBJ whole genome shotgun (WGS) entry which is preliminary data.</text>
</comment>
<dbReference type="AlphaFoldDB" id="A0A9W9DLF7"/>
<proteinExistence type="predicted"/>
<dbReference type="Proteomes" id="UP001150238">
    <property type="component" value="Unassembled WGS sequence"/>
</dbReference>
<organism evidence="1 2">
    <name type="scientific">Lentinula lateritia</name>
    <dbReference type="NCBI Taxonomy" id="40482"/>
    <lineage>
        <taxon>Eukaryota</taxon>
        <taxon>Fungi</taxon>
        <taxon>Dikarya</taxon>
        <taxon>Basidiomycota</taxon>
        <taxon>Agaricomycotina</taxon>
        <taxon>Agaricomycetes</taxon>
        <taxon>Agaricomycetidae</taxon>
        <taxon>Agaricales</taxon>
        <taxon>Marasmiineae</taxon>
        <taxon>Omphalotaceae</taxon>
        <taxon>Lentinula</taxon>
    </lineage>
</organism>
<reference evidence="1" key="2">
    <citation type="journal article" date="2023" name="Proc. Natl. Acad. Sci. U.S.A.">
        <title>A global phylogenomic analysis of the shiitake genus Lentinula.</title>
        <authorList>
            <person name="Sierra-Patev S."/>
            <person name="Min B."/>
            <person name="Naranjo-Ortiz M."/>
            <person name="Looney B."/>
            <person name="Konkel Z."/>
            <person name="Slot J.C."/>
            <person name="Sakamoto Y."/>
            <person name="Steenwyk J.L."/>
            <person name="Rokas A."/>
            <person name="Carro J."/>
            <person name="Camarero S."/>
            <person name="Ferreira P."/>
            <person name="Molpeceres G."/>
            <person name="Ruiz-Duenas F.J."/>
            <person name="Serrano A."/>
            <person name="Henrissat B."/>
            <person name="Drula E."/>
            <person name="Hughes K.W."/>
            <person name="Mata J.L."/>
            <person name="Ishikawa N.K."/>
            <person name="Vargas-Isla R."/>
            <person name="Ushijima S."/>
            <person name="Smith C.A."/>
            <person name="Donoghue J."/>
            <person name="Ahrendt S."/>
            <person name="Andreopoulos W."/>
            <person name="He G."/>
            <person name="LaButti K."/>
            <person name="Lipzen A."/>
            <person name="Ng V."/>
            <person name="Riley R."/>
            <person name="Sandor L."/>
            <person name="Barry K."/>
            <person name="Martinez A.T."/>
            <person name="Xiao Y."/>
            <person name="Gibbons J.G."/>
            <person name="Terashima K."/>
            <person name="Grigoriev I.V."/>
            <person name="Hibbett D."/>
        </authorList>
    </citation>
    <scope>NUCLEOTIDE SEQUENCE</scope>
    <source>
        <strain evidence="1">Sp2 HRB7682 ss15</strain>
    </source>
</reference>